<evidence type="ECO:0000313" key="10">
    <source>
        <dbReference type="Proteomes" id="UP000787568"/>
    </source>
</evidence>
<evidence type="ECO:0000313" key="9">
    <source>
        <dbReference type="EMBL" id="MBU4636618.1"/>
    </source>
</evidence>
<keyword evidence="7" id="KW-0998">Cell outer membrane</keyword>
<dbReference type="Gene3D" id="1.20.1600.10">
    <property type="entry name" value="Outer membrane efflux proteins (OEP)"/>
    <property type="match status" value="1"/>
</dbReference>
<evidence type="ECO:0000256" key="1">
    <source>
        <dbReference type="ARBA" id="ARBA00004442"/>
    </source>
</evidence>
<dbReference type="RefSeq" id="WP_172834870.1">
    <property type="nucleotide sequence ID" value="NZ_CP027717.1"/>
</dbReference>
<evidence type="ECO:0000256" key="2">
    <source>
        <dbReference type="ARBA" id="ARBA00007613"/>
    </source>
</evidence>
<dbReference type="InterPro" id="IPR003423">
    <property type="entry name" value="OMP_efflux"/>
</dbReference>
<dbReference type="Proteomes" id="UP000787568">
    <property type="component" value="Unassembled WGS sequence"/>
</dbReference>
<reference evidence="9" key="1">
    <citation type="submission" date="2020-12" db="EMBL/GenBank/DDBJ databases">
        <title>Generalized mutagenesis with transposon Tn5. A laboratory procedure for the identification of genes responsible for a bacterial phenotype and its regulation, illustrated with phenazine production in Pseudomonas chlororaphis.</title>
        <authorList>
            <person name="Muzio F."/>
            <person name="Sobrero P."/>
            <person name="Agaras B."/>
            <person name="Valverde C."/>
        </authorList>
    </citation>
    <scope>NUCLEOTIDE SEQUENCE</scope>
    <source>
        <strain evidence="9">SMMP3</strain>
    </source>
</reference>
<comment type="subcellular location">
    <subcellularLocation>
        <location evidence="1">Cell outer membrane</location>
    </subcellularLocation>
</comment>
<dbReference type="AlphaFoldDB" id="A0AAJ0ZPT6"/>
<keyword evidence="3" id="KW-0813">Transport</keyword>
<dbReference type="GO" id="GO:0015288">
    <property type="term" value="F:porin activity"/>
    <property type="evidence" value="ECO:0007669"/>
    <property type="project" value="TreeGrafter"/>
</dbReference>
<evidence type="ECO:0000256" key="6">
    <source>
        <dbReference type="ARBA" id="ARBA00023136"/>
    </source>
</evidence>
<evidence type="ECO:0000256" key="3">
    <source>
        <dbReference type="ARBA" id="ARBA00022448"/>
    </source>
</evidence>
<dbReference type="Pfam" id="PF02321">
    <property type="entry name" value="OEP"/>
    <property type="match status" value="2"/>
</dbReference>
<proteinExistence type="inferred from homology"/>
<feature type="chain" id="PRO_5042464111" evidence="8">
    <location>
        <begin position="22"/>
        <end position="465"/>
    </location>
</feature>
<comment type="caution">
    <text evidence="9">The sequence shown here is derived from an EMBL/GenBank/DDBJ whole genome shotgun (WGS) entry which is preliminary data.</text>
</comment>
<protein>
    <submittedName>
        <fullName evidence="9">TolC family outer membrane protein</fullName>
    </submittedName>
</protein>
<keyword evidence="8" id="KW-0732">Signal</keyword>
<dbReference type="NCBIfam" id="TIGR01844">
    <property type="entry name" value="type_I_sec_TolC"/>
    <property type="match status" value="1"/>
</dbReference>
<name>A0AAJ0ZPT6_9PSED</name>
<keyword evidence="5" id="KW-0812">Transmembrane</keyword>
<dbReference type="SUPFAM" id="SSF56954">
    <property type="entry name" value="Outer membrane efflux proteins (OEP)"/>
    <property type="match status" value="1"/>
</dbReference>
<dbReference type="GO" id="GO:0015562">
    <property type="term" value="F:efflux transmembrane transporter activity"/>
    <property type="evidence" value="ECO:0007669"/>
    <property type="project" value="InterPro"/>
</dbReference>
<keyword evidence="6" id="KW-0472">Membrane</keyword>
<evidence type="ECO:0000256" key="8">
    <source>
        <dbReference type="SAM" id="SignalP"/>
    </source>
</evidence>
<dbReference type="PANTHER" id="PTHR30026">
    <property type="entry name" value="OUTER MEMBRANE PROTEIN TOLC"/>
    <property type="match status" value="1"/>
</dbReference>
<dbReference type="GO" id="GO:0009279">
    <property type="term" value="C:cell outer membrane"/>
    <property type="evidence" value="ECO:0007669"/>
    <property type="project" value="UniProtKB-SubCell"/>
</dbReference>
<dbReference type="InterPro" id="IPR010130">
    <property type="entry name" value="T1SS_OMP_TolC"/>
</dbReference>
<feature type="signal peptide" evidence="8">
    <location>
        <begin position="1"/>
        <end position="21"/>
    </location>
</feature>
<gene>
    <name evidence="9" type="ORF">I8747_27770</name>
</gene>
<evidence type="ECO:0000256" key="4">
    <source>
        <dbReference type="ARBA" id="ARBA00022452"/>
    </source>
</evidence>
<accession>A0AAJ0ZPT6</accession>
<dbReference type="PANTHER" id="PTHR30026:SF20">
    <property type="entry name" value="OUTER MEMBRANE PROTEIN TOLC"/>
    <property type="match status" value="1"/>
</dbReference>
<comment type="similarity">
    <text evidence="2">Belongs to the outer membrane factor (OMF) (TC 1.B.17) family.</text>
</comment>
<evidence type="ECO:0000256" key="5">
    <source>
        <dbReference type="ARBA" id="ARBA00022692"/>
    </source>
</evidence>
<keyword evidence="4" id="KW-1134">Transmembrane beta strand</keyword>
<sequence>MGASSVLLGSAFMLAAGAALAQTAAGTSTGVSASTYSTDLMQLYREARLEDPQVLASYAQAQAGKEHQREALGALLPQLSLNAGRNRIHQENDLIQERSYDSESYSLVLRQYLYNKAAWENYQKFKSLAKQSESEALDTQAEATVELARRYFTALAAEDELELVRAERRTTQKSLDRVNALYEKQMAMVTDQLDLKARVDLLAAQELDARNQASISREALAELVGRPVKEKLNRIRNDAQLRVSAQSLESWVRDGMELNPTLKASESGAEAANAALRSGKGGHYPTVSLNLSAQQTNEGYNNTLAPRTDSYVAGIGVQVPLYSGGSTSARVRGLYQDQLVAEQQLEAIRRRVVKEITSAYLTANSNGEKIDASRSALASAQLSRVAAEKGLSYGMVNAVDVLTSVRNEFRARRDLLKTQYDFLSNVFTLNRWAGKPPVESIENVNAWLSPGSASQAMGVRVEDQE</sequence>
<organism evidence="9 10">
    <name type="scientific">Pseudomonas chlororaphis subsp. aurantiaca</name>
    <dbReference type="NCBI Taxonomy" id="86192"/>
    <lineage>
        <taxon>Bacteria</taxon>
        <taxon>Pseudomonadati</taxon>
        <taxon>Pseudomonadota</taxon>
        <taxon>Gammaproteobacteria</taxon>
        <taxon>Pseudomonadales</taxon>
        <taxon>Pseudomonadaceae</taxon>
        <taxon>Pseudomonas</taxon>
    </lineage>
</organism>
<dbReference type="EMBL" id="JAEEFW010000010">
    <property type="protein sequence ID" value="MBU4636618.1"/>
    <property type="molecule type" value="Genomic_DNA"/>
</dbReference>
<evidence type="ECO:0000256" key="7">
    <source>
        <dbReference type="ARBA" id="ARBA00023237"/>
    </source>
</evidence>
<dbReference type="GO" id="GO:1990281">
    <property type="term" value="C:efflux pump complex"/>
    <property type="evidence" value="ECO:0007669"/>
    <property type="project" value="TreeGrafter"/>
</dbReference>
<dbReference type="InterPro" id="IPR051906">
    <property type="entry name" value="TolC-like"/>
</dbReference>